<dbReference type="PANTHER" id="PTHR19229">
    <property type="entry name" value="ATP-BINDING CASSETTE TRANSPORTER SUBFAMILY A ABCA"/>
    <property type="match status" value="1"/>
</dbReference>
<dbReference type="Pfam" id="PF12698">
    <property type="entry name" value="ABC2_membrane_3"/>
    <property type="match status" value="1"/>
</dbReference>
<evidence type="ECO:0000256" key="2">
    <source>
        <dbReference type="ARBA" id="ARBA00022692"/>
    </source>
</evidence>
<protein>
    <recommendedName>
        <fullName evidence="6">ABC transporter domain-containing protein</fullName>
    </recommendedName>
</protein>
<name>A0A9D4SNF3_RHISA</name>
<dbReference type="PROSITE" id="PS50893">
    <property type="entry name" value="ABC_TRANSPORTER_2"/>
    <property type="match status" value="1"/>
</dbReference>
<comment type="caution">
    <text evidence="7">The sequence shown here is derived from an EMBL/GenBank/DDBJ whole genome shotgun (WGS) entry which is preliminary data.</text>
</comment>
<evidence type="ECO:0000259" key="6">
    <source>
        <dbReference type="PROSITE" id="PS50893"/>
    </source>
</evidence>
<dbReference type="SUPFAM" id="SSF52540">
    <property type="entry name" value="P-loop containing nucleoside triphosphate hydrolases"/>
    <property type="match status" value="1"/>
</dbReference>
<evidence type="ECO:0000256" key="3">
    <source>
        <dbReference type="ARBA" id="ARBA00022989"/>
    </source>
</evidence>
<evidence type="ECO:0000256" key="1">
    <source>
        <dbReference type="ARBA" id="ARBA00004141"/>
    </source>
</evidence>
<dbReference type="InterPro" id="IPR026082">
    <property type="entry name" value="ABCA"/>
</dbReference>
<dbReference type="GO" id="GO:0140359">
    <property type="term" value="F:ABC-type transporter activity"/>
    <property type="evidence" value="ECO:0007669"/>
    <property type="project" value="InterPro"/>
</dbReference>
<dbReference type="InterPro" id="IPR003439">
    <property type="entry name" value="ABC_transporter-like_ATP-bd"/>
</dbReference>
<gene>
    <name evidence="7" type="ORF">HPB52_010544</name>
</gene>
<dbReference type="InterPro" id="IPR013525">
    <property type="entry name" value="ABC2_TM"/>
</dbReference>
<evidence type="ECO:0000313" key="7">
    <source>
        <dbReference type="EMBL" id="KAH7935611.1"/>
    </source>
</evidence>
<dbReference type="AlphaFoldDB" id="A0A9D4SNF3"/>
<sequence>MSLSYCTLEDVYIKMVTGANAKDKLDIGDGAFRLASEKDDADKKKRDLQAVKQLCAARSSKAGSLSVLWTLLRKRALLWGRVWWTVPFSFGIPVACMLLLVLSERYLLPRREPNGGAFIYKPERIFGVSYGFIESDNASKNFGDNVLLPLLSEHSVQAFAPTSKFVERELLFWAETDLYTYLYEYKFGISVFENRGLYVWFNGQCPPSAVIGVNLLHTALLRNLTGSKNSSMTLVNWPPVSSDLVAKVEFEGLYGKLALKDGRETLGHETELFPTRNFLTRVLYAFFLSLAMSFHAASHVFVPMVESASGLRHMQIMTGMTGIMYWTGHFVFDMFMAVCNSIVLVFILFITHSDIAPPYHLAILALFIANSFASLPLAYLFSKLFSEPSLAFSCMVLGLFLAGIVGSLGVEILDVLVQEDPSAAATAVLFVWGYVCRWFPTYTLVRGVVKVVLLSRLNAICLAGGELLAEACSDVQYSWDDRISGCCEALWHNTTATLVQPLQPFPETGFYEFLSMMAQGMLYIAVLALVDSRLLFSLRWYLARRLQGSEQPVESAEQRGPRLVAVSMDADVEHEVNLVNKVCHTRAFDNIAIAVRSLEKIVGFVKPVKLVDGVSFLLKKGECLSVVGINGSGKTTLLETLVGIRVPTDGDAYTSALTLVTDIRGWQRGIGYAPDGISKETMPALTVGEILDTVARLRGVVQRRQACQLRASKTLYSRGELKMLLIACAAIGVPPVMLADEPYTDVEPLYRNDIIHMLQLLKDSQIEMLCDRVAFLESGKIEAMGDMQHMDRKYGGCYHVIIRLPLEKRNSVSLINRIYFAMMEFHQCEFMYNYKGTLKFNVGKTYTTWGELFSLLVSTKEKEKLPEFSVSDIPPEEIFVGLSRRQLFFSFRRPRTNLSRMPSHVDSPPAAFEEKRK</sequence>
<dbReference type="Proteomes" id="UP000821837">
    <property type="component" value="Unassembled WGS sequence"/>
</dbReference>
<dbReference type="GO" id="GO:0016020">
    <property type="term" value="C:membrane"/>
    <property type="evidence" value="ECO:0007669"/>
    <property type="project" value="UniProtKB-SubCell"/>
</dbReference>
<dbReference type="EMBL" id="JABSTV010001255">
    <property type="protein sequence ID" value="KAH7935611.1"/>
    <property type="molecule type" value="Genomic_DNA"/>
</dbReference>
<feature type="transmembrane region" description="Helical" evidence="5">
    <location>
        <begin position="422"/>
        <end position="440"/>
    </location>
</feature>
<keyword evidence="3 5" id="KW-1133">Transmembrane helix</keyword>
<evidence type="ECO:0000256" key="4">
    <source>
        <dbReference type="ARBA" id="ARBA00023136"/>
    </source>
</evidence>
<keyword evidence="4 5" id="KW-0472">Membrane</keyword>
<feature type="transmembrane region" description="Helical" evidence="5">
    <location>
        <begin position="323"/>
        <end position="349"/>
    </location>
</feature>
<feature type="transmembrane region" description="Helical" evidence="5">
    <location>
        <begin position="388"/>
        <end position="410"/>
    </location>
</feature>
<dbReference type="GO" id="GO:0005319">
    <property type="term" value="F:lipid transporter activity"/>
    <property type="evidence" value="ECO:0007669"/>
    <property type="project" value="TreeGrafter"/>
</dbReference>
<evidence type="ECO:0000256" key="5">
    <source>
        <dbReference type="SAM" id="Phobius"/>
    </source>
</evidence>
<dbReference type="GO" id="GO:0016887">
    <property type="term" value="F:ATP hydrolysis activity"/>
    <property type="evidence" value="ECO:0007669"/>
    <property type="project" value="InterPro"/>
</dbReference>
<evidence type="ECO:0000313" key="8">
    <source>
        <dbReference type="Proteomes" id="UP000821837"/>
    </source>
</evidence>
<accession>A0A9D4SNF3</accession>
<dbReference type="PANTHER" id="PTHR19229:SF250">
    <property type="entry name" value="ABC TRANSPORTER DOMAIN-CONTAINING PROTEIN-RELATED"/>
    <property type="match status" value="1"/>
</dbReference>
<keyword evidence="2 5" id="KW-0812">Transmembrane</keyword>
<dbReference type="VEuPathDB" id="VectorBase:RSAN_036781"/>
<proteinExistence type="predicted"/>
<dbReference type="InterPro" id="IPR027417">
    <property type="entry name" value="P-loop_NTPase"/>
</dbReference>
<feature type="domain" description="ABC transporter" evidence="6">
    <location>
        <begin position="593"/>
        <end position="803"/>
    </location>
</feature>
<dbReference type="Pfam" id="PF00005">
    <property type="entry name" value="ABC_tran"/>
    <property type="match status" value="1"/>
</dbReference>
<keyword evidence="8" id="KW-1185">Reference proteome</keyword>
<feature type="transmembrane region" description="Helical" evidence="5">
    <location>
        <begin position="82"/>
        <end position="102"/>
    </location>
</feature>
<organism evidence="7 8">
    <name type="scientific">Rhipicephalus sanguineus</name>
    <name type="common">Brown dog tick</name>
    <name type="synonym">Ixodes sanguineus</name>
    <dbReference type="NCBI Taxonomy" id="34632"/>
    <lineage>
        <taxon>Eukaryota</taxon>
        <taxon>Metazoa</taxon>
        <taxon>Ecdysozoa</taxon>
        <taxon>Arthropoda</taxon>
        <taxon>Chelicerata</taxon>
        <taxon>Arachnida</taxon>
        <taxon>Acari</taxon>
        <taxon>Parasitiformes</taxon>
        <taxon>Ixodida</taxon>
        <taxon>Ixodoidea</taxon>
        <taxon>Ixodidae</taxon>
        <taxon>Rhipicephalinae</taxon>
        <taxon>Rhipicephalus</taxon>
        <taxon>Rhipicephalus</taxon>
    </lineage>
</organism>
<comment type="subcellular location">
    <subcellularLocation>
        <location evidence="1">Membrane</location>
        <topology evidence="1">Multi-pass membrane protein</topology>
    </subcellularLocation>
</comment>
<reference evidence="7" key="2">
    <citation type="submission" date="2021-09" db="EMBL/GenBank/DDBJ databases">
        <authorList>
            <person name="Jia N."/>
            <person name="Wang J."/>
            <person name="Shi W."/>
            <person name="Du L."/>
            <person name="Sun Y."/>
            <person name="Zhan W."/>
            <person name="Jiang J."/>
            <person name="Wang Q."/>
            <person name="Zhang B."/>
            <person name="Ji P."/>
            <person name="Sakyi L.B."/>
            <person name="Cui X."/>
            <person name="Yuan T."/>
            <person name="Jiang B."/>
            <person name="Yang W."/>
            <person name="Lam T.T.-Y."/>
            <person name="Chang Q."/>
            <person name="Ding S."/>
            <person name="Wang X."/>
            <person name="Zhu J."/>
            <person name="Ruan X."/>
            <person name="Zhao L."/>
            <person name="Wei J."/>
            <person name="Que T."/>
            <person name="Du C."/>
            <person name="Cheng J."/>
            <person name="Dai P."/>
            <person name="Han X."/>
            <person name="Huang E."/>
            <person name="Gao Y."/>
            <person name="Liu J."/>
            <person name="Shao H."/>
            <person name="Ye R."/>
            <person name="Li L."/>
            <person name="Wei W."/>
            <person name="Wang X."/>
            <person name="Wang C."/>
            <person name="Huo Q."/>
            <person name="Li W."/>
            <person name="Guo W."/>
            <person name="Chen H."/>
            <person name="Chen S."/>
            <person name="Zhou L."/>
            <person name="Zhou L."/>
            <person name="Ni X."/>
            <person name="Tian J."/>
            <person name="Zhou Y."/>
            <person name="Sheng Y."/>
            <person name="Liu T."/>
            <person name="Pan Y."/>
            <person name="Xia L."/>
            <person name="Li J."/>
            <person name="Zhao F."/>
            <person name="Cao W."/>
        </authorList>
    </citation>
    <scope>NUCLEOTIDE SEQUENCE</scope>
    <source>
        <strain evidence="7">Rsan-2018</strain>
        <tissue evidence="7">Larvae</tissue>
    </source>
</reference>
<feature type="transmembrane region" description="Helical" evidence="5">
    <location>
        <begin position="361"/>
        <end position="382"/>
    </location>
</feature>
<dbReference type="GO" id="GO:0005524">
    <property type="term" value="F:ATP binding"/>
    <property type="evidence" value="ECO:0007669"/>
    <property type="project" value="InterPro"/>
</dbReference>
<reference evidence="7" key="1">
    <citation type="journal article" date="2020" name="Cell">
        <title>Large-Scale Comparative Analyses of Tick Genomes Elucidate Their Genetic Diversity and Vector Capacities.</title>
        <authorList>
            <consortium name="Tick Genome and Microbiome Consortium (TIGMIC)"/>
            <person name="Jia N."/>
            <person name="Wang J."/>
            <person name="Shi W."/>
            <person name="Du L."/>
            <person name="Sun Y."/>
            <person name="Zhan W."/>
            <person name="Jiang J.F."/>
            <person name="Wang Q."/>
            <person name="Zhang B."/>
            <person name="Ji P."/>
            <person name="Bell-Sakyi L."/>
            <person name="Cui X.M."/>
            <person name="Yuan T.T."/>
            <person name="Jiang B.G."/>
            <person name="Yang W.F."/>
            <person name="Lam T.T."/>
            <person name="Chang Q.C."/>
            <person name="Ding S.J."/>
            <person name="Wang X.J."/>
            <person name="Zhu J.G."/>
            <person name="Ruan X.D."/>
            <person name="Zhao L."/>
            <person name="Wei J.T."/>
            <person name="Ye R.Z."/>
            <person name="Que T.C."/>
            <person name="Du C.H."/>
            <person name="Zhou Y.H."/>
            <person name="Cheng J.X."/>
            <person name="Dai P.F."/>
            <person name="Guo W.B."/>
            <person name="Han X.H."/>
            <person name="Huang E.J."/>
            <person name="Li L.F."/>
            <person name="Wei W."/>
            <person name="Gao Y.C."/>
            <person name="Liu J.Z."/>
            <person name="Shao H.Z."/>
            <person name="Wang X."/>
            <person name="Wang C.C."/>
            <person name="Yang T.C."/>
            <person name="Huo Q.B."/>
            <person name="Li W."/>
            <person name="Chen H.Y."/>
            <person name="Chen S.E."/>
            <person name="Zhou L.G."/>
            <person name="Ni X.B."/>
            <person name="Tian J.H."/>
            <person name="Sheng Y."/>
            <person name="Liu T."/>
            <person name="Pan Y.S."/>
            <person name="Xia L.Y."/>
            <person name="Li J."/>
            <person name="Zhao F."/>
            <person name="Cao W.C."/>
        </authorList>
    </citation>
    <scope>NUCLEOTIDE SEQUENCE</scope>
    <source>
        <strain evidence="7">Rsan-2018</strain>
    </source>
</reference>
<feature type="transmembrane region" description="Helical" evidence="5">
    <location>
        <begin position="282"/>
        <end position="303"/>
    </location>
</feature>
<dbReference type="Gene3D" id="3.40.50.300">
    <property type="entry name" value="P-loop containing nucleotide triphosphate hydrolases"/>
    <property type="match status" value="1"/>
</dbReference>